<keyword evidence="4 10" id="KW-0812">Transmembrane</keyword>
<feature type="transmembrane region" description="Helical" evidence="10">
    <location>
        <begin position="280"/>
        <end position="298"/>
    </location>
</feature>
<keyword evidence="12" id="KW-1185">Reference proteome</keyword>
<feature type="transmembrane region" description="Helical" evidence="10">
    <location>
        <begin position="2726"/>
        <end position="2748"/>
    </location>
</feature>
<dbReference type="GO" id="GO:0004984">
    <property type="term" value="F:olfactory receptor activity"/>
    <property type="evidence" value="ECO:0007669"/>
    <property type="project" value="InterPro"/>
</dbReference>
<feature type="transmembrane region" description="Helical" evidence="10">
    <location>
        <begin position="1249"/>
        <end position="1276"/>
    </location>
</feature>
<evidence type="ECO:0000256" key="9">
    <source>
        <dbReference type="ARBA" id="ARBA00023224"/>
    </source>
</evidence>
<keyword evidence="2" id="KW-1003">Cell membrane</keyword>
<comment type="subcellular location">
    <subcellularLocation>
        <location evidence="1">Cell membrane</location>
        <topology evidence="1">Multi-pass membrane protein</topology>
    </subcellularLocation>
</comment>
<evidence type="ECO:0000256" key="8">
    <source>
        <dbReference type="ARBA" id="ARBA00023170"/>
    </source>
</evidence>
<evidence type="ECO:0000256" key="1">
    <source>
        <dbReference type="ARBA" id="ARBA00004651"/>
    </source>
</evidence>
<dbReference type="InterPro" id="IPR004117">
    <property type="entry name" value="7tm6_olfct_rcpt"/>
</dbReference>
<dbReference type="Proteomes" id="UP000075809">
    <property type="component" value="Unassembled WGS sequence"/>
</dbReference>
<keyword evidence="7 10" id="KW-0472">Membrane</keyword>
<feature type="transmembrane region" description="Helical" evidence="10">
    <location>
        <begin position="963"/>
        <end position="983"/>
    </location>
</feature>
<dbReference type="GO" id="GO:0005886">
    <property type="term" value="C:plasma membrane"/>
    <property type="evidence" value="ECO:0007669"/>
    <property type="project" value="UniProtKB-SubCell"/>
</dbReference>
<feature type="transmembrane region" description="Helical" evidence="10">
    <location>
        <begin position="791"/>
        <end position="810"/>
    </location>
</feature>
<name>A0A151WQJ4_9HYME</name>
<feature type="transmembrane region" description="Helical" evidence="10">
    <location>
        <begin position="510"/>
        <end position="531"/>
    </location>
</feature>
<feature type="transmembrane region" description="Helical" evidence="10">
    <location>
        <begin position="2429"/>
        <end position="2451"/>
    </location>
</feature>
<dbReference type="Pfam" id="PF02949">
    <property type="entry name" value="7tm_6"/>
    <property type="match status" value="9"/>
</dbReference>
<feature type="transmembrane region" description="Helical" evidence="10">
    <location>
        <begin position="200"/>
        <end position="224"/>
    </location>
</feature>
<feature type="transmembrane region" description="Helical" evidence="10">
    <location>
        <begin position="332"/>
        <end position="353"/>
    </location>
</feature>
<feature type="transmembrane region" description="Helical" evidence="10">
    <location>
        <begin position="654"/>
        <end position="673"/>
    </location>
</feature>
<feature type="transmembrane region" description="Helical" evidence="10">
    <location>
        <begin position="2157"/>
        <end position="2176"/>
    </location>
</feature>
<evidence type="ECO:0000256" key="6">
    <source>
        <dbReference type="ARBA" id="ARBA00022989"/>
    </source>
</evidence>
<feature type="transmembrane region" description="Helical" evidence="10">
    <location>
        <begin position="1003"/>
        <end position="1023"/>
    </location>
</feature>
<dbReference type="EMBL" id="KQ982835">
    <property type="protein sequence ID" value="KYQ50081.1"/>
    <property type="molecule type" value="Genomic_DNA"/>
</dbReference>
<dbReference type="GO" id="GO:0005549">
    <property type="term" value="F:odorant binding"/>
    <property type="evidence" value="ECO:0007669"/>
    <property type="project" value="InterPro"/>
</dbReference>
<keyword evidence="6 10" id="KW-1133">Transmembrane helix</keyword>
<protein>
    <submittedName>
        <fullName evidence="11">Putative odorant receptor 83a</fullName>
    </submittedName>
</protein>
<feature type="transmembrane region" description="Helical" evidence="10">
    <location>
        <begin position="685"/>
        <end position="705"/>
    </location>
</feature>
<proteinExistence type="predicted"/>
<feature type="transmembrane region" description="Helical" evidence="10">
    <location>
        <begin position="1441"/>
        <end position="1462"/>
    </location>
</feature>
<keyword evidence="3" id="KW-0716">Sensory transduction</keyword>
<feature type="transmembrane region" description="Helical" evidence="10">
    <location>
        <begin position="2278"/>
        <end position="2297"/>
    </location>
</feature>
<feature type="transmembrane region" description="Helical" evidence="10">
    <location>
        <begin position="1188"/>
        <end position="1210"/>
    </location>
</feature>
<feature type="transmembrane region" description="Helical" evidence="10">
    <location>
        <begin position="2317"/>
        <end position="2336"/>
    </location>
</feature>
<feature type="transmembrane region" description="Helical" evidence="10">
    <location>
        <begin position="2132"/>
        <end position="2150"/>
    </location>
</feature>
<feature type="transmembrane region" description="Helical" evidence="10">
    <location>
        <begin position="1101"/>
        <end position="1119"/>
    </location>
</feature>
<feature type="transmembrane region" description="Helical" evidence="10">
    <location>
        <begin position="2222"/>
        <end position="2241"/>
    </location>
</feature>
<feature type="transmembrane region" description="Helical" evidence="10">
    <location>
        <begin position="1678"/>
        <end position="1700"/>
    </location>
</feature>
<feature type="transmembrane region" description="Helical" evidence="10">
    <location>
        <begin position="2570"/>
        <end position="2595"/>
    </location>
</feature>
<evidence type="ECO:0000256" key="5">
    <source>
        <dbReference type="ARBA" id="ARBA00022725"/>
    </source>
</evidence>
<feature type="transmembrane region" description="Helical" evidence="10">
    <location>
        <begin position="2926"/>
        <end position="2948"/>
    </location>
</feature>
<feature type="transmembrane region" description="Helical" evidence="10">
    <location>
        <begin position="2663"/>
        <end position="2683"/>
    </location>
</feature>
<feature type="transmembrane region" description="Helical" evidence="10">
    <location>
        <begin position="1371"/>
        <end position="1390"/>
    </location>
</feature>
<evidence type="ECO:0000313" key="11">
    <source>
        <dbReference type="EMBL" id="KYQ50081.1"/>
    </source>
</evidence>
<dbReference type="GO" id="GO:0007165">
    <property type="term" value="P:signal transduction"/>
    <property type="evidence" value="ECO:0007669"/>
    <property type="project" value="UniProtKB-KW"/>
</dbReference>
<dbReference type="PANTHER" id="PTHR21137:SF35">
    <property type="entry name" value="ODORANT RECEPTOR 19A-RELATED"/>
    <property type="match status" value="1"/>
</dbReference>
<evidence type="ECO:0000256" key="10">
    <source>
        <dbReference type="SAM" id="Phobius"/>
    </source>
</evidence>
<feature type="transmembrane region" description="Helical" evidence="10">
    <location>
        <begin position="48"/>
        <end position="72"/>
    </location>
</feature>
<feature type="transmembrane region" description="Helical" evidence="10">
    <location>
        <begin position="1767"/>
        <end position="1785"/>
    </location>
</feature>
<feature type="transmembrane region" description="Helical" evidence="10">
    <location>
        <begin position="2080"/>
        <end position="2098"/>
    </location>
</feature>
<dbReference type="PANTHER" id="PTHR21137">
    <property type="entry name" value="ODORANT RECEPTOR"/>
    <property type="match status" value="1"/>
</dbReference>
<feature type="transmembrane region" description="Helical" evidence="10">
    <location>
        <begin position="2607"/>
        <end position="2626"/>
    </location>
</feature>
<evidence type="ECO:0000256" key="4">
    <source>
        <dbReference type="ARBA" id="ARBA00022692"/>
    </source>
</evidence>
<feature type="transmembrane region" description="Helical" evidence="10">
    <location>
        <begin position="136"/>
        <end position="155"/>
    </location>
</feature>
<sequence>MSNSKRAPESDIPKKHIDYSLQINRWFLKLIGAWPRINTPSSVYKIMILLQIFICSSVIAVTTIPCLLYVLFEADNIKQKLNAVAPLIHRAMGSIHYWVLLKRSHDIDKLIRHMEADWNLIQGFDDREIMLQQAKFGRFIVIICAVFMQGSLFLFSLGRSMKTTTIIVGNETFKTHPTNCPIYSKIIDTRFSPVNEIVLILQNLTMFVASFSTVGACSLAAVFAKHACGQLNVLYAWLHELVENRKKNDINQKLTAIVEHHLRILSFISRVESIMHKASLAELMGCTIVLCLMGYYTIMVDDIHKLIRHMETDWNTVQRINEREVMLQHAKFGRFITIICGIMLQGGCLLFALRQSMKTATITIGNETFTTHLTTCPIYSKIIDTRFTPLNEIALVLQNLVILVISFCTAGGCSLAAVFAIHACGQLNVLYAWLHELVENNAKGNDKTEQKLAAIVEHHLRILRFMSSMHYWVLLKRSDDIHKLIRHMEKDWSLVQRIDEREVMLQHAKFGRFVTIICGIMMQGGCLLFGLGQSMRTATITIGNETFTTHLTTCPIYSKIIDTRFTPLNEVAIVLQNVIILIISFCTAGGCSLAAAFAIHACGQLNVLYMWLHELVENQATENNKARQKLTAIVEHHLRILSFISQLESIMHKAAFVELTGCTIALCLLGYYTVTIWEALDTAKITSYLFSYLSMSFNIFIYCYIGEIVTEQCKLVGEMAYMTDWYNLHHTTARGLILIIARSNNVVKITAGKIFHLSIATFGDVSNADWRAVTKFEEQEVMLRNARIGRFIAIFSAVFIHSGVFSYSIFRGMTLSESVVEGDNTSERSLPFAFYNKILDTTTSPMYEIVFTIQCLSTFVVNSVTVSACCLTSVFVLHACGQLKILMFLLDNLIDERNEKTDSSQQKFAIIVEHHLKVLSFVSHIEKITNVVCLVEVGGCTLHMCLLGYYCILDWNQNEKEGIVAYGIILISVTFNIFIFCYIGEILSEQCGQVGEIAYMTNWYLLPGNTALDLVLIILRSSIVVKITAGKMIELSLSTFVGYLRQKIMGDDLADNSSVSPYLVDKYNEYSIQIIRWILKAISVWPRSADASLVEKIRSDFAIFICYFLIITTMVPNGLSMFVDSQMSYETRLQSFGPLTFWFIAMVNYSCLLMHVNDIHDCVEHVKMDWLIIRRFEDQKVMLKSAKLGRFIAGFCAVFMHCGVFSYNVVQGLSKSILHIENSSIVVRGLPYPFYNKILNVHFSPAYEFVFFLQCLSSFVVNCVTVATCGLTAVFVMHACGQMKIMISWLENFINDKKEERRTSLRQKFTIIVNHHLRILSFLLMAAVKQYILITRSKNIDECIRHIRADWSRVALDHEKDRKIMVNNAKFGRWLSSISAIFMYSAGIFFTTVMPICARRTEIIDNETVRSLSFPIYRGLFDPRTTPSFEIAQFTQALAGYVIYTITISVCSLTAVFVMHACGQFRILMLKMEDLADGKERKSANSMHEGRLGDIVKHHIRILQAFRTGWILSNFRDQILLPRSACLDDWKMCQKIVRHYDHRRMMLRNVLVGRRLTTLCVIFLYTGGMSYHTIMPLSSRTKTNGSFTSRPLVYPGYDLYFDPQASPTYEVIFGMHCLSAMIQYSATTAACSLAASFATHACGQVQILMTLLNDLVDGKRTKGTNVEKRLRLITKHHVRVLSFFGLCFVLVPAGSFYLFYDMDIKSKIKFFGPVSFCLTSAIKYCFLGARISTIGRCVKHVESDWRIVRYQDHRRMMLRNVLVGRRITTLFVIFLYGGGLFYHTIMPLSSGTKTNGSFTRLLVYPGYDLYVDPQASPTYEVIFGIHCLSAVIQYSATTAACSLAASFATHACGQVQILVTLLDDLVNGKRTEGTNVEKRLSLIAKHHVRVLRFTTDVEKMLREICLLELVASTLMICLLEYFFLMSSLHFAGDSMRDRSQPTGRTLKVYNVHHKHDIRYIMQLCRWVLKPIGMWHPIYGHPSQNEKFISIVLIVICFTALCFVLIPAGFYTLFCEKNLNIKVKLFGPVGFCLTNTIKYCYFGARAAAFGRCIRHVEDDWRIVQHQTREIMLKKVLIGRRLTTLCAIFLYTGGLSYHIIMPLSSRKEINENYTIRIHTYPGYDMFFDPGASPAYEIVFCIHCLFAMITYHITTASCSLAASFVTHACGQIDILMLLLDDLVEGKWSKDTTVKKRLSVIAKRHTRILSMYTFTDRSIMGEKMKMLGPLGYVFFSMLKYLFLVIRHKSIRRCVQILSTDWRMVQEKYHREIMMRDAEKGHLLSKFCIVFMYCGGLSYNTVMPFLSQTSDANEQNVTVRPMAYLGFDIVFDLQLMPVYVFAFSLQCFIGIVMFNITTSVCCLAAMFVAHACGQIDIVIARVENLFKGERDHTKFEKYMAIIVQHHVRTLSLHFLIKYMKSIFHSQEWNNSDGIAIFTYFFLFISFVFNIFIFCYIGELLTEQCSKVGNTTYKIEWYNLPGKVALDLMLMINMSGHPVQITAGRLLSLSFANFGNVTHQSPSRPRNDSMAKLTISWSNVNSERDIINALVWNRWILRVLGIWPLVYSNTTMIEKILATISFALCWSALSFLLIPMVIFTLSERTTINDKIKMLGPLSYVLISTLKYFFLVIHHKSIRQCINVLSTDWRAVQQQDYRKIMIKNVAKSHVLSKFCIMFMYCGGLCFHTVMPFLAHTTNDEQNITVKPIPYPGFDIIFDLHFTPAYVFVFCAQWFSGIVLFNVTTAVSCLAAMFVAHACGQIEIVMARVENFVKNAQSSRMKQRMAIIVKHHMQSLRFSISIDSILREICLVEIVGTTLTICLLEYYCIMEWNNNDSIAILTYFFLLISFVFNVFTLCYIGEQLTNQCSKVGFASYKIEWYHLPGKIALDLTLIISISHHPIRITAGKIINLSFSSFGSVSTICHHFKSFHVRLFFPQYFISIVIFNIITSARCLASIEIGSMCYMINWYQLSPRSVRSLILIIAMSSHPIKITAGRMADLSLTTFGNVRHYIYSTSSLLFPISSSVLKQNSHLLEEKKHFLIGNYIDNKNFTGPYI</sequence>
<dbReference type="STRING" id="64791.A0A151WQJ4"/>
<gene>
    <name evidence="11" type="ORF">ALC60_10836</name>
</gene>
<feature type="transmembrane region" description="Helical" evidence="10">
    <location>
        <begin position="2830"/>
        <end position="2852"/>
    </location>
</feature>
<evidence type="ECO:0000256" key="7">
    <source>
        <dbReference type="ARBA" id="ARBA00023136"/>
    </source>
</evidence>
<reference evidence="11 12" key="1">
    <citation type="submission" date="2015-09" db="EMBL/GenBank/DDBJ databases">
        <title>Trachymyrmex zeteki WGS genome.</title>
        <authorList>
            <person name="Nygaard S."/>
            <person name="Hu H."/>
            <person name="Boomsma J."/>
            <person name="Zhang G."/>
        </authorList>
    </citation>
    <scope>NUCLEOTIDE SEQUENCE [LARGE SCALE GENOMIC DNA]</scope>
    <source>
        <strain evidence="11">Tzet28-1</strain>
        <tissue evidence="11">Whole body</tissue>
    </source>
</reference>
<feature type="transmembrane region" description="Helical" evidence="10">
    <location>
        <begin position="578"/>
        <end position="602"/>
    </location>
</feature>
<keyword evidence="5" id="KW-0552">Olfaction</keyword>
<keyword evidence="9" id="KW-0807">Transducer</keyword>
<feature type="transmembrane region" description="Helical" evidence="10">
    <location>
        <begin position="849"/>
        <end position="877"/>
    </location>
</feature>
<keyword evidence="8 11" id="KW-0675">Receptor</keyword>
<evidence type="ECO:0000256" key="2">
    <source>
        <dbReference type="ARBA" id="ARBA00022475"/>
    </source>
</evidence>
<feature type="transmembrane region" description="Helical" evidence="10">
    <location>
        <begin position="1909"/>
        <end position="1931"/>
    </location>
</feature>
<feature type="transmembrane region" description="Helical" evidence="10">
    <location>
        <begin position="1139"/>
        <end position="1157"/>
    </location>
</feature>
<feature type="transmembrane region" description="Helical" evidence="10">
    <location>
        <begin position="1987"/>
        <end position="2013"/>
    </location>
</feature>
<evidence type="ECO:0000313" key="12">
    <source>
        <dbReference type="Proteomes" id="UP000075809"/>
    </source>
</evidence>
<evidence type="ECO:0000256" key="3">
    <source>
        <dbReference type="ARBA" id="ARBA00022606"/>
    </source>
</evidence>
<organism evidence="11 12">
    <name type="scientific">Mycetomoellerius zeteki</name>
    <dbReference type="NCBI Taxonomy" id="64791"/>
    <lineage>
        <taxon>Eukaryota</taxon>
        <taxon>Metazoa</taxon>
        <taxon>Ecdysozoa</taxon>
        <taxon>Arthropoda</taxon>
        <taxon>Hexapoda</taxon>
        <taxon>Insecta</taxon>
        <taxon>Pterygota</taxon>
        <taxon>Neoptera</taxon>
        <taxon>Endopterygota</taxon>
        <taxon>Hymenoptera</taxon>
        <taxon>Apocrita</taxon>
        <taxon>Aculeata</taxon>
        <taxon>Formicoidea</taxon>
        <taxon>Formicidae</taxon>
        <taxon>Myrmicinae</taxon>
        <taxon>Mycetomoellerius</taxon>
    </lineage>
</organism>
<accession>A0A151WQJ4</accession>
<feature type="transmembrane region" description="Helical" evidence="10">
    <location>
        <begin position="2343"/>
        <end position="2364"/>
    </location>
</feature>